<dbReference type="Proteomes" id="UP000176420">
    <property type="component" value="Unassembled WGS sequence"/>
</dbReference>
<organism evidence="2 3">
    <name type="scientific">Candidatus Kerfeldbacteria bacterium RIFOXYB2_FULL_38_14</name>
    <dbReference type="NCBI Taxonomy" id="1798547"/>
    <lineage>
        <taxon>Bacteria</taxon>
        <taxon>Candidatus Kerfeldiibacteriota</taxon>
    </lineage>
</organism>
<accession>A0A1G2B9S8</accession>
<gene>
    <name evidence="2" type="ORF">A2319_00215</name>
</gene>
<sequence>MGSTKGNETGWVARPTFSETVDTPEAKKRRLLSSIRETWAERGVDRDDVVRAVTYVLDQDKIRRQKEIEVKAKKDGFTDEVQKEIENGQADFIMIDDKGRMRSPDGTTRAGRIVDMILQYLFEERKANIQSAWAAIRSAEEFNQENFNKLSNEKKSIFFRFLLTAI</sequence>
<evidence type="ECO:0000313" key="3">
    <source>
        <dbReference type="Proteomes" id="UP000176420"/>
    </source>
</evidence>
<evidence type="ECO:0000256" key="1">
    <source>
        <dbReference type="SAM" id="MobiDB-lite"/>
    </source>
</evidence>
<name>A0A1G2B9S8_9BACT</name>
<reference evidence="2 3" key="1">
    <citation type="journal article" date="2016" name="Nat. Commun.">
        <title>Thousands of microbial genomes shed light on interconnected biogeochemical processes in an aquifer system.</title>
        <authorList>
            <person name="Anantharaman K."/>
            <person name="Brown C.T."/>
            <person name="Hug L.A."/>
            <person name="Sharon I."/>
            <person name="Castelle C.J."/>
            <person name="Probst A.J."/>
            <person name="Thomas B.C."/>
            <person name="Singh A."/>
            <person name="Wilkins M.J."/>
            <person name="Karaoz U."/>
            <person name="Brodie E.L."/>
            <person name="Williams K.H."/>
            <person name="Hubbard S.S."/>
            <person name="Banfield J.F."/>
        </authorList>
    </citation>
    <scope>NUCLEOTIDE SEQUENCE [LARGE SCALE GENOMIC DNA]</scope>
</reference>
<feature type="region of interest" description="Disordered" evidence="1">
    <location>
        <begin position="1"/>
        <end position="24"/>
    </location>
</feature>
<dbReference type="AlphaFoldDB" id="A0A1G2B9S8"/>
<dbReference type="EMBL" id="MHKI01000026">
    <property type="protein sequence ID" value="OGY85978.1"/>
    <property type="molecule type" value="Genomic_DNA"/>
</dbReference>
<proteinExistence type="predicted"/>
<comment type="caution">
    <text evidence="2">The sequence shown here is derived from an EMBL/GenBank/DDBJ whole genome shotgun (WGS) entry which is preliminary data.</text>
</comment>
<protein>
    <submittedName>
        <fullName evidence="2">Uncharacterized protein</fullName>
    </submittedName>
</protein>
<evidence type="ECO:0000313" key="2">
    <source>
        <dbReference type="EMBL" id="OGY85978.1"/>
    </source>
</evidence>